<feature type="domain" description="CoA-binding" evidence="8">
    <location>
        <begin position="79"/>
        <end position="180"/>
    </location>
</feature>
<dbReference type="InterPro" id="IPR058236">
    <property type="entry name" value="Rex_actinobacterial-type"/>
</dbReference>
<dbReference type="GO" id="GO:0003700">
    <property type="term" value="F:DNA-binding transcription factor activity"/>
    <property type="evidence" value="ECO:0007669"/>
    <property type="project" value="UniProtKB-UniRule"/>
</dbReference>
<dbReference type="Pfam" id="PF06971">
    <property type="entry name" value="Put_DNA-bind_N"/>
    <property type="match status" value="1"/>
</dbReference>
<keyword evidence="3 7" id="KW-0805">Transcription regulation</keyword>
<dbReference type="InterPro" id="IPR036390">
    <property type="entry name" value="WH_DNA-bd_sf"/>
</dbReference>
<evidence type="ECO:0000256" key="2">
    <source>
        <dbReference type="ARBA" id="ARBA00022491"/>
    </source>
</evidence>
<comment type="function">
    <text evidence="7">Modulates transcription in response to changes in cellular NADH/NAD(+) redox state.</text>
</comment>
<organism evidence="9 10">
    <name type="scientific">Solidesulfovibrio aerotolerans</name>
    <dbReference type="NCBI Taxonomy" id="295255"/>
    <lineage>
        <taxon>Bacteria</taxon>
        <taxon>Pseudomonadati</taxon>
        <taxon>Thermodesulfobacteriota</taxon>
        <taxon>Desulfovibrionia</taxon>
        <taxon>Desulfovibrionales</taxon>
        <taxon>Desulfovibrionaceae</taxon>
        <taxon>Solidesulfovibrio</taxon>
    </lineage>
</organism>
<dbReference type="NCBIfam" id="NF003996">
    <property type="entry name" value="PRK05472.2-5"/>
    <property type="match status" value="1"/>
</dbReference>
<gene>
    <name evidence="7" type="primary">rex</name>
    <name evidence="9" type="ORF">GTA51_09045</name>
</gene>
<evidence type="ECO:0000256" key="7">
    <source>
        <dbReference type="HAMAP-Rule" id="MF_01131"/>
    </source>
</evidence>
<comment type="subunit">
    <text evidence="7">Homodimer.</text>
</comment>
<dbReference type="InterPro" id="IPR036388">
    <property type="entry name" value="WH-like_DNA-bd_sf"/>
</dbReference>
<dbReference type="SUPFAM" id="SSF51735">
    <property type="entry name" value="NAD(P)-binding Rossmann-fold domains"/>
    <property type="match status" value="1"/>
</dbReference>
<keyword evidence="1 7" id="KW-0963">Cytoplasm</keyword>
<dbReference type="SUPFAM" id="SSF46785">
    <property type="entry name" value="Winged helix' DNA-binding domain"/>
    <property type="match status" value="1"/>
</dbReference>
<keyword evidence="4 7" id="KW-0520">NAD</keyword>
<dbReference type="EMBL" id="WVUD01000012">
    <property type="protein sequence ID" value="MYL83277.1"/>
    <property type="molecule type" value="Genomic_DNA"/>
</dbReference>
<comment type="similarity">
    <text evidence="7">Belongs to the transcriptional regulatory Rex family.</text>
</comment>
<evidence type="ECO:0000256" key="1">
    <source>
        <dbReference type="ARBA" id="ARBA00022490"/>
    </source>
</evidence>
<keyword evidence="2 7" id="KW-0678">Repressor</keyword>
<keyword evidence="6 7" id="KW-0804">Transcription</keyword>
<dbReference type="InterPro" id="IPR003781">
    <property type="entry name" value="CoA-bd"/>
</dbReference>
<evidence type="ECO:0000259" key="8">
    <source>
        <dbReference type="SMART" id="SM00881"/>
    </source>
</evidence>
<feature type="binding site" evidence="7">
    <location>
        <begin position="90"/>
        <end position="95"/>
    </location>
    <ligand>
        <name>NAD(+)</name>
        <dbReference type="ChEBI" id="CHEBI:57540"/>
    </ligand>
</feature>
<dbReference type="OrthoDB" id="9784760at2"/>
<dbReference type="NCBIfam" id="NF003995">
    <property type="entry name" value="PRK05472.2-4"/>
    <property type="match status" value="1"/>
</dbReference>
<dbReference type="PANTHER" id="PTHR35786">
    <property type="entry name" value="REDOX-SENSING TRANSCRIPTIONAL REPRESSOR REX"/>
    <property type="match status" value="1"/>
</dbReference>
<protein>
    <recommendedName>
        <fullName evidence="7">Redox-sensing transcriptional repressor Rex</fullName>
    </recommendedName>
</protein>
<comment type="subcellular location">
    <subcellularLocation>
        <location evidence="7">Cytoplasm</location>
    </subcellularLocation>
</comment>
<keyword evidence="10" id="KW-1185">Reference proteome</keyword>
<accession>A0A7C9N0I0</accession>
<evidence type="ECO:0000256" key="6">
    <source>
        <dbReference type="ARBA" id="ARBA00023163"/>
    </source>
</evidence>
<dbReference type="GO" id="GO:0051775">
    <property type="term" value="P:response to redox state"/>
    <property type="evidence" value="ECO:0007669"/>
    <property type="project" value="InterPro"/>
</dbReference>
<dbReference type="SMART" id="SM00881">
    <property type="entry name" value="CoA_binding"/>
    <property type="match status" value="1"/>
</dbReference>
<dbReference type="GO" id="GO:0003677">
    <property type="term" value="F:DNA binding"/>
    <property type="evidence" value="ECO:0007669"/>
    <property type="project" value="UniProtKB-UniRule"/>
</dbReference>
<comment type="caution">
    <text evidence="9">The sequence shown here is derived from an EMBL/GenBank/DDBJ whole genome shotgun (WGS) entry which is preliminary data.</text>
</comment>
<dbReference type="NCBIfam" id="NF003994">
    <property type="entry name" value="PRK05472.2-3"/>
    <property type="match status" value="1"/>
</dbReference>
<evidence type="ECO:0000313" key="9">
    <source>
        <dbReference type="EMBL" id="MYL83277.1"/>
    </source>
</evidence>
<dbReference type="Pfam" id="PF02629">
    <property type="entry name" value="CoA_binding"/>
    <property type="match status" value="1"/>
</dbReference>
<dbReference type="PANTHER" id="PTHR35786:SF1">
    <property type="entry name" value="REDOX-SENSING TRANSCRIPTIONAL REPRESSOR REX 1"/>
    <property type="match status" value="1"/>
</dbReference>
<dbReference type="Proteomes" id="UP000482487">
    <property type="component" value="Unassembled WGS sequence"/>
</dbReference>
<evidence type="ECO:0000256" key="4">
    <source>
        <dbReference type="ARBA" id="ARBA00023027"/>
    </source>
</evidence>
<reference evidence="9 10" key="1">
    <citation type="submission" date="2020-01" db="EMBL/GenBank/DDBJ databases">
        <title>Genome sequence of Desulfovibrio aerotolerans DSM 16695(T).</title>
        <authorList>
            <person name="Karnachuk O."/>
            <person name="Avakyan M."/>
            <person name="Mardanov A."/>
            <person name="Kadnikov V."/>
            <person name="Ravin N."/>
        </authorList>
    </citation>
    <scope>NUCLEOTIDE SEQUENCE [LARGE SCALE GENOMIC DNA]</scope>
    <source>
        <strain evidence="9 10">DSM 16695</strain>
    </source>
</reference>
<dbReference type="InterPro" id="IPR022876">
    <property type="entry name" value="Tscrpt_rep_Rex"/>
</dbReference>
<dbReference type="GO" id="GO:0045892">
    <property type="term" value="P:negative regulation of DNA-templated transcription"/>
    <property type="evidence" value="ECO:0007669"/>
    <property type="project" value="InterPro"/>
</dbReference>
<sequence>MKSEHIPKATIKRLAMYVQVLETLKREGSQVVSSELLARTCSVNPSQIRKDLAYFGEFGVRGVGYHVQDLIYSIKHSLGVDRVWKCALVGVGNLGKALLRHQDFKFRGFDIVGAFDCDPFKIGEEISGLEVVCTRRLKDAVKELGIEIGLITTPVNRAQRAANFLIEAGVKGIINYSPAMLTVPADIYVEYVDFFHHFYSVAFSITLDRHQERLGSNDEADEDD</sequence>
<dbReference type="HAMAP" id="MF_01131">
    <property type="entry name" value="Rex"/>
    <property type="match status" value="1"/>
</dbReference>
<dbReference type="Gene3D" id="1.10.10.10">
    <property type="entry name" value="Winged helix-like DNA-binding domain superfamily/Winged helix DNA-binding domain"/>
    <property type="match status" value="1"/>
</dbReference>
<feature type="DNA-binding region" description="H-T-H motif" evidence="7">
    <location>
        <begin position="16"/>
        <end position="55"/>
    </location>
</feature>
<evidence type="ECO:0000256" key="3">
    <source>
        <dbReference type="ARBA" id="ARBA00023015"/>
    </source>
</evidence>
<dbReference type="GO" id="GO:0005737">
    <property type="term" value="C:cytoplasm"/>
    <property type="evidence" value="ECO:0007669"/>
    <property type="project" value="UniProtKB-SubCell"/>
</dbReference>
<dbReference type="InterPro" id="IPR036291">
    <property type="entry name" value="NAD(P)-bd_dom_sf"/>
</dbReference>
<evidence type="ECO:0000313" key="10">
    <source>
        <dbReference type="Proteomes" id="UP000482487"/>
    </source>
</evidence>
<name>A0A7C9N0I0_9BACT</name>
<dbReference type="AlphaFoldDB" id="A0A7C9N0I0"/>
<evidence type="ECO:0000256" key="5">
    <source>
        <dbReference type="ARBA" id="ARBA00023125"/>
    </source>
</evidence>
<keyword evidence="5 7" id="KW-0238">DNA-binding</keyword>
<dbReference type="InterPro" id="IPR009718">
    <property type="entry name" value="Rex_DNA-bd_C_dom"/>
</dbReference>
<dbReference type="NCBIfam" id="NF003993">
    <property type="entry name" value="PRK05472.2-2"/>
    <property type="match status" value="1"/>
</dbReference>
<dbReference type="Gene3D" id="3.40.50.720">
    <property type="entry name" value="NAD(P)-binding Rossmann-like Domain"/>
    <property type="match status" value="1"/>
</dbReference>
<dbReference type="NCBIfam" id="NF003992">
    <property type="entry name" value="PRK05472.2-1"/>
    <property type="match status" value="1"/>
</dbReference>
<dbReference type="RefSeq" id="WP_160960438.1">
    <property type="nucleotide sequence ID" value="NZ_WVUD01000012.1"/>
</dbReference>
<proteinExistence type="inferred from homology"/>